<dbReference type="OrthoDB" id="9801602at2"/>
<dbReference type="GO" id="GO:0000160">
    <property type="term" value="P:phosphorelay signal transduction system"/>
    <property type="evidence" value="ECO:0007669"/>
    <property type="project" value="InterPro"/>
</dbReference>
<gene>
    <name evidence="4" type="ORF">H261_16488</name>
</gene>
<dbReference type="PROSITE" id="PS50110">
    <property type="entry name" value="RESPONSE_REGULATORY"/>
    <property type="match status" value="1"/>
</dbReference>
<keyword evidence="5" id="KW-1185">Reference proteome</keyword>
<dbReference type="Gene3D" id="3.40.50.2300">
    <property type="match status" value="1"/>
</dbReference>
<comment type="caution">
    <text evidence="4">The sequence shown here is derived from an EMBL/GenBank/DDBJ whole genome shotgun (WGS) entry which is preliminary data.</text>
</comment>
<sequence>MTVPLSRILYVDDEVILQKVVRISLEKLGGFTVAVAGSGEEALEAIPAFRPDLILLDVMMPGMDGPDTLAALRADSATRGLPVIFITAKAQAEEIGRFHSLGVADVITKPFEPADLVAQIRRVWAALQ</sequence>
<dbReference type="InterPro" id="IPR001789">
    <property type="entry name" value="Sig_transdc_resp-reg_receiver"/>
</dbReference>
<dbReference type="RefSeq" id="WP_008619625.1">
    <property type="nucleotide sequence ID" value="NZ_AONQ01000051.1"/>
</dbReference>
<dbReference type="PANTHER" id="PTHR44591">
    <property type="entry name" value="STRESS RESPONSE REGULATOR PROTEIN 1"/>
    <property type="match status" value="1"/>
</dbReference>
<dbReference type="SMART" id="SM00448">
    <property type="entry name" value="REC"/>
    <property type="match status" value="1"/>
</dbReference>
<dbReference type="EMBL" id="AONQ01000051">
    <property type="protein sequence ID" value="EME68830.1"/>
    <property type="molecule type" value="Genomic_DNA"/>
</dbReference>
<dbReference type="PATRIC" id="fig|1244869.3.peg.3308"/>
<proteinExistence type="predicted"/>
<evidence type="ECO:0000256" key="1">
    <source>
        <dbReference type="ARBA" id="ARBA00022553"/>
    </source>
</evidence>
<feature type="domain" description="Response regulatory" evidence="3">
    <location>
        <begin position="7"/>
        <end position="124"/>
    </location>
</feature>
<name>M2Z397_9PROT</name>
<dbReference type="InterPro" id="IPR050595">
    <property type="entry name" value="Bact_response_regulator"/>
</dbReference>
<dbReference type="CDD" id="cd17552">
    <property type="entry name" value="REC_RR468-like"/>
    <property type="match status" value="1"/>
</dbReference>
<organism evidence="4 5">
    <name type="scientific">Paramagnetospirillum caucaseum</name>
    <dbReference type="NCBI Taxonomy" id="1244869"/>
    <lineage>
        <taxon>Bacteria</taxon>
        <taxon>Pseudomonadati</taxon>
        <taxon>Pseudomonadota</taxon>
        <taxon>Alphaproteobacteria</taxon>
        <taxon>Rhodospirillales</taxon>
        <taxon>Magnetospirillaceae</taxon>
        <taxon>Paramagnetospirillum</taxon>
    </lineage>
</organism>
<reference evidence="4 5" key="1">
    <citation type="journal article" date="2014" name="Genome Announc.">
        <title>Draft Genome Sequence of Magnetospirillum sp. Strain SO-1, a Freshwater Magnetotactic Bacterium Isolated from the Ol'khovka River, Russia.</title>
        <authorList>
            <person name="Grouzdev D.S."/>
            <person name="Dziuba M.V."/>
            <person name="Sukhacheva M.S."/>
            <person name="Mardanov A.V."/>
            <person name="Beletskiy A.V."/>
            <person name="Kuznetsov B.B."/>
            <person name="Skryabin K.G."/>
        </authorList>
    </citation>
    <scope>NUCLEOTIDE SEQUENCE [LARGE SCALE GENOMIC DNA]</scope>
    <source>
        <strain evidence="4 5">SO-1</strain>
    </source>
</reference>
<protein>
    <submittedName>
        <fullName evidence="4">Response regulator receiver domain-containing protein</fullName>
    </submittedName>
</protein>
<accession>M2Z397</accession>
<dbReference type="SUPFAM" id="SSF52172">
    <property type="entry name" value="CheY-like"/>
    <property type="match status" value="1"/>
</dbReference>
<dbReference type="PANTHER" id="PTHR44591:SF3">
    <property type="entry name" value="RESPONSE REGULATORY DOMAIN-CONTAINING PROTEIN"/>
    <property type="match status" value="1"/>
</dbReference>
<dbReference type="InterPro" id="IPR011006">
    <property type="entry name" value="CheY-like_superfamily"/>
</dbReference>
<keyword evidence="1 2" id="KW-0597">Phosphoprotein</keyword>
<feature type="modified residue" description="4-aspartylphosphate" evidence="2">
    <location>
        <position position="57"/>
    </location>
</feature>
<dbReference type="AlphaFoldDB" id="M2Z397"/>
<dbReference type="STRING" id="1244869.H261_16488"/>
<dbReference type="Proteomes" id="UP000011744">
    <property type="component" value="Unassembled WGS sequence"/>
</dbReference>
<evidence type="ECO:0000259" key="3">
    <source>
        <dbReference type="PROSITE" id="PS50110"/>
    </source>
</evidence>
<dbReference type="Pfam" id="PF00072">
    <property type="entry name" value="Response_reg"/>
    <property type="match status" value="1"/>
</dbReference>
<evidence type="ECO:0000256" key="2">
    <source>
        <dbReference type="PROSITE-ProRule" id="PRU00169"/>
    </source>
</evidence>
<evidence type="ECO:0000313" key="4">
    <source>
        <dbReference type="EMBL" id="EME68830.1"/>
    </source>
</evidence>
<evidence type="ECO:0000313" key="5">
    <source>
        <dbReference type="Proteomes" id="UP000011744"/>
    </source>
</evidence>
<dbReference type="eggNOG" id="COG0745">
    <property type="taxonomic scope" value="Bacteria"/>
</dbReference>